<dbReference type="AlphaFoldDB" id="A0A4U0VVS4"/>
<feature type="compositionally biased region" description="Polar residues" evidence="1">
    <location>
        <begin position="281"/>
        <end position="292"/>
    </location>
</feature>
<feature type="region of interest" description="Disordered" evidence="1">
    <location>
        <begin position="144"/>
        <end position="300"/>
    </location>
</feature>
<dbReference type="STRING" id="331657.A0A4U0VVS4"/>
<gene>
    <name evidence="2" type="ORF">B0A49_12046</name>
</gene>
<feature type="compositionally biased region" description="Low complexity" evidence="1">
    <location>
        <begin position="172"/>
        <end position="186"/>
    </location>
</feature>
<feature type="region of interest" description="Disordered" evidence="1">
    <location>
        <begin position="569"/>
        <end position="612"/>
    </location>
</feature>
<organism evidence="2 3">
    <name type="scientific">Cryomyces minteri</name>
    <dbReference type="NCBI Taxonomy" id="331657"/>
    <lineage>
        <taxon>Eukaryota</taxon>
        <taxon>Fungi</taxon>
        <taxon>Dikarya</taxon>
        <taxon>Ascomycota</taxon>
        <taxon>Pezizomycotina</taxon>
        <taxon>Dothideomycetes</taxon>
        <taxon>Dothideomycetes incertae sedis</taxon>
        <taxon>Cryomyces</taxon>
    </lineage>
</organism>
<feature type="compositionally biased region" description="Polar residues" evidence="1">
    <location>
        <begin position="152"/>
        <end position="161"/>
    </location>
</feature>
<dbReference type="OrthoDB" id="3648773at2759"/>
<reference evidence="2 3" key="1">
    <citation type="submission" date="2017-03" db="EMBL/GenBank/DDBJ databases">
        <title>Genomes of endolithic fungi from Antarctica.</title>
        <authorList>
            <person name="Coleine C."/>
            <person name="Masonjones S."/>
            <person name="Stajich J.E."/>
        </authorList>
    </citation>
    <scope>NUCLEOTIDE SEQUENCE [LARGE SCALE GENOMIC DNA]</scope>
    <source>
        <strain evidence="2 3">CCFEE 5187</strain>
    </source>
</reference>
<feature type="region of interest" description="Disordered" evidence="1">
    <location>
        <begin position="492"/>
        <end position="523"/>
    </location>
</feature>
<dbReference type="EMBL" id="NAJN01002365">
    <property type="protein sequence ID" value="TKA53768.1"/>
    <property type="molecule type" value="Genomic_DNA"/>
</dbReference>
<feature type="compositionally biased region" description="Basic and acidic residues" evidence="1">
    <location>
        <begin position="211"/>
        <end position="222"/>
    </location>
</feature>
<feature type="region of interest" description="Disordered" evidence="1">
    <location>
        <begin position="382"/>
        <end position="418"/>
    </location>
</feature>
<evidence type="ECO:0000256" key="1">
    <source>
        <dbReference type="SAM" id="MobiDB-lite"/>
    </source>
</evidence>
<dbReference type="Proteomes" id="UP000308768">
    <property type="component" value="Unassembled WGS sequence"/>
</dbReference>
<keyword evidence="3" id="KW-1185">Reference proteome</keyword>
<accession>A0A4U0VVS4</accession>
<sequence length="612" mass="67518">MPKSGSSESETKTYHYFLMPFLILAVRERSWRKRSIVWRRKSNGIGGNNTQRRGEEVNVVLRWLGNNEAFRIDSVPKPGRDARSLSYDLEVREDRPLSSPTPLPTWGELAEKQSSLGSVSSTKASSVSSIARLVQRGTPDFRIFPVDDFSNPCASKHNSSGKVKRERLGLKSEPSPSTMWSSSRSSPVATSPGPLIPESVSRTPHNGSHVNNRDSRGGEKHTSSKARWKRRSSTSYSPPHPTPPEREPGSTPTPKGDVKKRPCYFRSVSSNLSPRTEVDDNTGTVASEGSTTRKGHVDPPVDAPLYYLPATPLDAPESAQKHKRWSFRGRRWCGPLSADASGPEVVGRVPMPSPRAKPTYQVLYEAALLLHGLEPRIFRRKEKSVSSNAFKPSVPGGRKHTGKSGPTNAEDGEGLPTLLRSNSHQLSYASESPTNTPYPDALRLGLDSKGHFRQHGASTYLATEMRRVNTPPMLGDRPARKNKARGFFFDYEAPDEAEQPKDRDSARTTPHHLSSALDEGDTVPVAGFGSSNDWFRVRMDEILNDDDDLDGDHDVPFVLDVPDHLPNSPLCPLSPKHKSGGKAVCPSHGRKRTIDPASRPRREFQAFMQGGP</sequence>
<evidence type="ECO:0000313" key="3">
    <source>
        <dbReference type="Proteomes" id="UP000308768"/>
    </source>
</evidence>
<evidence type="ECO:0000313" key="2">
    <source>
        <dbReference type="EMBL" id="TKA53768.1"/>
    </source>
</evidence>
<proteinExistence type="predicted"/>
<feature type="compositionally biased region" description="Basic and acidic residues" evidence="1">
    <location>
        <begin position="592"/>
        <end position="604"/>
    </location>
</feature>
<name>A0A4U0VVS4_9PEZI</name>
<comment type="caution">
    <text evidence="2">The sequence shown here is derived from an EMBL/GenBank/DDBJ whole genome shotgun (WGS) entry which is preliminary data.</text>
</comment>
<feature type="compositionally biased region" description="Basic residues" evidence="1">
    <location>
        <begin position="223"/>
        <end position="232"/>
    </location>
</feature>
<feature type="compositionally biased region" description="Polar residues" evidence="1">
    <location>
        <begin position="200"/>
        <end position="210"/>
    </location>
</feature>
<protein>
    <submittedName>
        <fullName evidence="2">Uncharacterized protein</fullName>
    </submittedName>
</protein>